<dbReference type="PANTHER" id="PTHR33710:SF62">
    <property type="entry name" value="DUF4283 DOMAIN PROTEIN"/>
    <property type="match status" value="1"/>
</dbReference>
<dbReference type="SUPFAM" id="SSF56219">
    <property type="entry name" value="DNase I-like"/>
    <property type="match status" value="1"/>
</dbReference>
<name>A0A2Z7CAM5_9LAMI</name>
<protein>
    <submittedName>
        <fullName evidence="1">Uncharacterized protein</fullName>
    </submittedName>
</protein>
<dbReference type="Gene3D" id="3.60.10.10">
    <property type="entry name" value="Endonuclease/exonuclease/phosphatase"/>
    <property type="match status" value="1"/>
</dbReference>
<organism evidence="1 2">
    <name type="scientific">Dorcoceras hygrometricum</name>
    <dbReference type="NCBI Taxonomy" id="472368"/>
    <lineage>
        <taxon>Eukaryota</taxon>
        <taxon>Viridiplantae</taxon>
        <taxon>Streptophyta</taxon>
        <taxon>Embryophyta</taxon>
        <taxon>Tracheophyta</taxon>
        <taxon>Spermatophyta</taxon>
        <taxon>Magnoliopsida</taxon>
        <taxon>eudicotyledons</taxon>
        <taxon>Gunneridae</taxon>
        <taxon>Pentapetalae</taxon>
        <taxon>asterids</taxon>
        <taxon>lamiids</taxon>
        <taxon>Lamiales</taxon>
        <taxon>Gesneriaceae</taxon>
        <taxon>Didymocarpoideae</taxon>
        <taxon>Trichosporeae</taxon>
        <taxon>Loxocarpinae</taxon>
        <taxon>Dorcoceras</taxon>
    </lineage>
</organism>
<evidence type="ECO:0000313" key="2">
    <source>
        <dbReference type="Proteomes" id="UP000250235"/>
    </source>
</evidence>
<gene>
    <name evidence="1" type="ORF">F511_04453</name>
</gene>
<keyword evidence="2" id="KW-1185">Reference proteome</keyword>
<dbReference type="PANTHER" id="PTHR33710">
    <property type="entry name" value="BNAC02G09200D PROTEIN"/>
    <property type="match status" value="1"/>
</dbReference>
<dbReference type="InterPro" id="IPR036691">
    <property type="entry name" value="Endo/exonu/phosph_ase_sf"/>
</dbReference>
<reference evidence="1 2" key="1">
    <citation type="journal article" date="2015" name="Proc. Natl. Acad. Sci. U.S.A.">
        <title>The resurrection genome of Boea hygrometrica: A blueprint for survival of dehydration.</title>
        <authorList>
            <person name="Xiao L."/>
            <person name="Yang G."/>
            <person name="Zhang L."/>
            <person name="Yang X."/>
            <person name="Zhao S."/>
            <person name="Ji Z."/>
            <person name="Zhou Q."/>
            <person name="Hu M."/>
            <person name="Wang Y."/>
            <person name="Chen M."/>
            <person name="Xu Y."/>
            <person name="Jin H."/>
            <person name="Xiao X."/>
            <person name="Hu G."/>
            <person name="Bao F."/>
            <person name="Hu Y."/>
            <person name="Wan P."/>
            <person name="Li L."/>
            <person name="Deng X."/>
            <person name="Kuang T."/>
            <person name="Xiang C."/>
            <person name="Zhu J.K."/>
            <person name="Oliver M.J."/>
            <person name="He Y."/>
        </authorList>
    </citation>
    <scope>NUCLEOTIDE SEQUENCE [LARGE SCALE GENOMIC DNA]</scope>
    <source>
        <strain evidence="2">cv. XS01</strain>
    </source>
</reference>
<sequence length="159" mass="18816">MNDFNDFIISAGLCDVGYVGSKFTWTNGTVWKRLDRLLISPNWSQFFNSFRVEHLNRYCSDHSPLLVNGFFLTKPKTSFRFQNMWVIHHGFLQTVRLNWNNPCQEVGLEGFAIKLKRLKAHLKWWNKAVFGDIFDNLRRLNEQVNQKEVEFDIEATAER</sequence>
<evidence type="ECO:0000313" key="1">
    <source>
        <dbReference type="EMBL" id="KZV43061.1"/>
    </source>
</evidence>
<dbReference type="AlphaFoldDB" id="A0A2Z7CAM5"/>
<dbReference type="OrthoDB" id="905864at2759"/>
<dbReference type="EMBL" id="KQ998209">
    <property type="protein sequence ID" value="KZV43061.1"/>
    <property type="molecule type" value="Genomic_DNA"/>
</dbReference>
<dbReference type="Proteomes" id="UP000250235">
    <property type="component" value="Unassembled WGS sequence"/>
</dbReference>
<proteinExistence type="predicted"/>
<accession>A0A2Z7CAM5</accession>